<evidence type="ECO:0000313" key="3">
    <source>
        <dbReference type="Proteomes" id="UP001515500"/>
    </source>
</evidence>
<evidence type="ECO:0000256" key="1">
    <source>
        <dbReference type="SAM" id="MobiDB-lite"/>
    </source>
</evidence>
<sequence length="298" mass="32893">MTTLFRAQDFWDLIEKGVPEKEDEAKTKDNKKRDAKAIYLIQQAVIRFCHSGKIFENLHIKNGELVQDYVTRVGELVNQMKSLGDTISKAIVVGKILRSMGAKYNHVVTVIEESHDITKLTLDVLIASLSSHEARLISQSDQGDEKALHVRNEPLSSKDADKTPSRGHGRGSFRGSVRGRGRGRGRGAEMKAQQSEQGASMVAEEKEKEVSNLFMVLNEGESSVNSVWIIDSGCSNHMTRENSYFTELDESQKLKVILGDDKEIAVEGRGTVAISAGEGCVEAFSTMFSLSLASLIIF</sequence>
<gene>
    <name evidence="4" type="primary">LOC120256238</name>
</gene>
<proteinExistence type="predicted"/>
<dbReference type="PANTHER" id="PTHR35317">
    <property type="entry name" value="OS04G0629600 PROTEIN"/>
    <property type="match status" value="1"/>
</dbReference>
<dbReference type="AlphaFoldDB" id="A0AB40AYU9"/>
<dbReference type="GeneID" id="120256238"/>
<keyword evidence="3" id="KW-1185">Reference proteome</keyword>
<feature type="region of interest" description="Disordered" evidence="1">
    <location>
        <begin position="137"/>
        <end position="202"/>
    </location>
</feature>
<protein>
    <submittedName>
        <fullName evidence="4">Uncharacterized protein LOC120256238</fullName>
    </submittedName>
</protein>
<dbReference type="InterPro" id="IPR054722">
    <property type="entry name" value="PolX-like_BBD"/>
</dbReference>
<evidence type="ECO:0000313" key="4">
    <source>
        <dbReference type="RefSeq" id="XP_039119899.1"/>
    </source>
</evidence>
<organism evidence="3 4">
    <name type="scientific">Dioscorea cayennensis subsp. rotundata</name>
    <name type="common">White Guinea yam</name>
    <name type="synonym">Dioscorea rotundata</name>
    <dbReference type="NCBI Taxonomy" id="55577"/>
    <lineage>
        <taxon>Eukaryota</taxon>
        <taxon>Viridiplantae</taxon>
        <taxon>Streptophyta</taxon>
        <taxon>Embryophyta</taxon>
        <taxon>Tracheophyta</taxon>
        <taxon>Spermatophyta</taxon>
        <taxon>Magnoliopsida</taxon>
        <taxon>Liliopsida</taxon>
        <taxon>Dioscoreales</taxon>
        <taxon>Dioscoreaceae</taxon>
        <taxon>Dioscorea</taxon>
    </lineage>
</organism>
<accession>A0AB40AYU9</accession>
<reference evidence="4" key="1">
    <citation type="submission" date="2025-08" db="UniProtKB">
        <authorList>
            <consortium name="RefSeq"/>
        </authorList>
    </citation>
    <scope>IDENTIFICATION</scope>
</reference>
<dbReference type="Pfam" id="PF22936">
    <property type="entry name" value="Pol_BBD"/>
    <property type="match status" value="1"/>
</dbReference>
<dbReference type="Pfam" id="PF14223">
    <property type="entry name" value="Retrotran_gag_2"/>
    <property type="match status" value="1"/>
</dbReference>
<dbReference type="PANTHER" id="PTHR35317:SF23">
    <property type="entry name" value="OS04G0629600 PROTEIN"/>
    <property type="match status" value="1"/>
</dbReference>
<evidence type="ECO:0000259" key="2">
    <source>
        <dbReference type="Pfam" id="PF22936"/>
    </source>
</evidence>
<feature type="domain" description="Retrovirus-related Pol polyprotein from transposon TNT 1-94-like beta-barrel" evidence="2">
    <location>
        <begin position="228"/>
        <end position="279"/>
    </location>
</feature>
<name>A0AB40AYU9_DIOCR</name>
<dbReference type="RefSeq" id="XP_039119899.1">
    <property type="nucleotide sequence ID" value="XM_039263965.1"/>
</dbReference>
<dbReference type="Proteomes" id="UP001515500">
    <property type="component" value="Unplaced"/>
</dbReference>
<feature type="compositionally biased region" description="Basic residues" evidence="1">
    <location>
        <begin position="165"/>
        <end position="185"/>
    </location>
</feature>
<feature type="compositionally biased region" description="Basic and acidic residues" evidence="1">
    <location>
        <begin position="143"/>
        <end position="164"/>
    </location>
</feature>